<evidence type="ECO:0000313" key="4">
    <source>
        <dbReference type="Proteomes" id="UP000321034"/>
    </source>
</evidence>
<evidence type="ECO:0000256" key="1">
    <source>
        <dbReference type="SAM" id="Phobius"/>
    </source>
</evidence>
<accession>A0A5C8HYT2</accession>
<keyword evidence="1" id="KW-1133">Transmembrane helix</keyword>
<keyword evidence="1" id="KW-0812">Transmembrane</keyword>
<dbReference type="OrthoDB" id="5084142at2"/>
<comment type="caution">
    <text evidence="3">The sequence shown here is derived from an EMBL/GenBank/DDBJ whole genome shotgun (WGS) entry which is preliminary data.</text>
</comment>
<protein>
    <recommendedName>
        <fullName evidence="5">LPXTG cell wall anchor domain-containing protein</fullName>
    </recommendedName>
</protein>
<gene>
    <name evidence="3" type="ORF">FVP77_15525</name>
</gene>
<dbReference type="AlphaFoldDB" id="A0A5C8HYT2"/>
<keyword evidence="2" id="KW-0732">Signal</keyword>
<feature type="signal peptide" evidence="2">
    <location>
        <begin position="1"/>
        <end position="21"/>
    </location>
</feature>
<keyword evidence="1" id="KW-0472">Membrane</keyword>
<reference evidence="3 4" key="1">
    <citation type="submission" date="2019-08" db="EMBL/GenBank/DDBJ databases">
        <authorList>
            <person name="Dong K."/>
        </authorList>
    </citation>
    <scope>NUCLEOTIDE SEQUENCE [LARGE SCALE GENOMIC DNA]</scope>
    <source>
        <strain evidence="3 4">JCM14558</strain>
    </source>
</reference>
<keyword evidence="4" id="KW-1185">Reference proteome</keyword>
<dbReference type="Proteomes" id="UP000321034">
    <property type="component" value="Unassembled WGS sequence"/>
</dbReference>
<dbReference type="RefSeq" id="WP_147895430.1">
    <property type="nucleotide sequence ID" value="NZ_BAAANR010000001.1"/>
</dbReference>
<feature type="chain" id="PRO_5022831794" description="LPXTG cell wall anchor domain-containing protein" evidence="2">
    <location>
        <begin position="22"/>
        <end position="68"/>
    </location>
</feature>
<feature type="transmembrane region" description="Helical" evidence="1">
    <location>
        <begin position="37"/>
        <end position="59"/>
    </location>
</feature>
<evidence type="ECO:0008006" key="5">
    <source>
        <dbReference type="Google" id="ProtNLM"/>
    </source>
</evidence>
<dbReference type="EMBL" id="VRSV01000002">
    <property type="protein sequence ID" value="TXK10255.1"/>
    <property type="molecule type" value="Genomic_DNA"/>
</dbReference>
<name>A0A5C8HYT2_9MICO</name>
<evidence type="ECO:0000313" key="3">
    <source>
        <dbReference type="EMBL" id="TXK10255.1"/>
    </source>
</evidence>
<organism evidence="3 4">
    <name type="scientific">Microbacterium hatanonis</name>
    <dbReference type="NCBI Taxonomy" id="404366"/>
    <lineage>
        <taxon>Bacteria</taxon>
        <taxon>Bacillati</taxon>
        <taxon>Actinomycetota</taxon>
        <taxon>Actinomycetes</taxon>
        <taxon>Micrococcales</taxon>
        <taxon>Microbacteriaceae</taxon>
        <taxon>Microbacterium</taxon>
    </lineage>
</organism>
<evidence type="ECO:0000256" key="2">
    <source>
        <dbReference type="SAM" id="SignalP"/>
    </source>
</evidence>
<proteinExistence type="predicted"/>
<sequence>MLTGLVTSLTLFTALLSGALADGTPETPADGAAGVVYVFVAIAGLVAVAVVGGIAFVLLRGRRGRKRR</sequence>